<gene>
    <name evidence="1" type="ORF">SD77_1498</name>
</gene>
<sequence length="37" mass="4313">MYSPGVWLMKEGTADFNRVLLVRTLLPYVRTALMLKE</sequence>
<organism evidence="1 2">
    <name type="scientific">Bacillus badius</name>
    <dbReference type="NCBI Taxonomy" id="1455"/>
    <lineage>
        <taxon>Bacteria</taxon>
        <taxon>Bacillati</taxon>
        <taxon>Bacillota</taxon>
        <taxon>Bacilli</taxon>
        <taxon>Bacillales</taxon>
        <taxon>Bacillaceae</taxon>
        <taxon>Pseudobacillus</taxon>
    </lineage>
</organism>
<proteinExistence type="predicted"/>
<evidence type="ECO:0000313" key="2">
    <source>
        <dbReference type="Proteomes" id="UP000031982"/>
    </source>
</evidence>
<dbReference type="Proteomes" id="UP000031982">
    <property type="component" value="Unassembled WGS sequence"/>
</dbReference>
<comment type="caution">
    <text evidence="1">The sequence shown here is derived from an EMBL/GenBank/DDBJ whole genome shotgun (WGS) entry which is preliminary data.</text>
</comment>
<evidence type="ECO:0000313" key="1">
    <source>
        <dbReference type="EMBL" id="KIL77512.1"/>
    </source>
</evidence>
<keyword evidence="2" id="KW-1185">Reference proteome</keyword>
<reference evidence="1 2" key="1">
    <citation type="submission" date="2015-01" db="EMBL/GenBank/DDBJ databases">
        <title>Genome Assembly of Bacillus badius MTCC 1458.</title>
        <authorList>
            <person name="Verma A."/>
            <person name="Khatri I."/>
            <person name="Mual P."/>
            <person name="Subramanian S."/>
            <person name="Krishnamurthi S."/>
        </authorList>
    </citation>
    <scope>NUCLEOTIDE SEQUENCE [LARGE SCALE GENOMIC DNA]</scope>
    <source>
        <strain evidence="1 2">MTCC 1458</strain>
    </source>
</reference>
<accession>A0ABR5ARX6</accession>
<protein>
    <submittedName>
        <fullName evidence="1">Uncharacterized protein</fullName>
    </submittedName>
</protein>
<dbReference type="EMBL" id="JXLP01000014">
    <property type="protein sequence ID" value="KIL77512.1"/>
    <property type="molecule type" value="Genomic_DNA"/>
</dbReference>
<name>A0ABR5ARX6_BACBA</name>